<comment type="caution">
    <text evidence="2">The sequence shown here is derived from an EMBL/GenBank/DDBJ whole genome shotgun (WGS) entry which is preliminary data.</text>
</comment>
<dbReference type="EMBL" id="JAMKFB020000017">
    <property type="protein sequence ID" value="KAL0170180.1"/>
    <property type="molecule type" value="Genomic_DNA"/>
</dbReference>
<dbReference type="InterPro" id="IPR036116">
    <property type="entry name" value="FN3_sf"/>
</dbReference>
<feature type="non-terminal residue" evidence="2">
    <location>
        <position position="62"/>
    </location>
</feature>
<dbReference type="SUPFAM" id="SSF49265">
    <property type="entry name" value="Fibronectin type III"/>
    <property type="match status" value="1"/>
</dbReference>
<accession>A0ABD0P8F7</accession>
<organism evidence="2 3">
    <name type="scientific">Cirrhinus mrigala</name>
    <name type="common">Mrigala</name>
    <dbReference type="NCBI Taxonomy" id="683832"/>
    <lineage>
        <taxon>Eukaryota</taxon>
        <taxon>Metazoa</taxon>
        <taxon>Chordata</taxon>
        <taxon>Craniata</taxon>
        <taxon>Vertebrata</taxon>
        <taxon>Euteleostomi</taxon>
        <taxon>Actinopterygii</taxon>
        <taxon>Neopterygii</taxon>
        <taxon>Teleostei</taxon>
        <taxon>Ostariophysi</taxon>
        <taxon>Cypriniformes</taxon>
        <taxon>Cyprinidae</taxon>
        <taxon>Labeoninae</taxon>
        <taxon>Labeonini</taxon>
        <taxon>Cirrhinus</taxon>
    </lineage>
</organism>
<evidence type="ECO:0000313" key="3">
    <source>
        <dbReference type="Proteomes" id="UP001529510"/>
    </source>
</evidence>
<protein>
    <recommendedName>
        <fullName evidence="1">Fibronectin type-III domain-containing protein</fullName>
    </recommendedName>
</protein>
<reference evidence="2 3" key="1">
    <citation type="submission" date="2024-05" db="EMBL/GenBank/DDBJ databases">
        <title>Genome sequencing and assembly of Indian major carp, Cirrhinus mrigala (Hamilton, 1822).</title>
        <authorList>
            <person name="Mohindra V."/>
            <person name="Chowdhury L.M."/>
            <person name="Lal K."/>
            <person name="Jena J.K."/>
        </authorList>
    </citation>
    <scope>NUCLEOTIDE SEQUENCE [LARGE SCALE GENOMIC DNA]</scope>
    <source>
        <strain evidence="2">CM1030</strain>
        <tissue evidence="2">Blood</tissue>
    </source>
</reference>
<name>A0ABD0P8F7_CIRMR</name>
<dbReference type="PROSITE" id="PS50853">
    <property type="entry name" value="FN3"/>
    <property type="match status" value="1"/>
</dbReference>
<feature type="non-terminal residue" evidence="2">
    <location>
        <position position="1"/>
    </location>
</feature>
<evidence type="ECO:0000313" key="2">
    <source>
        <dbReference type="EMBL" id="KAL0170180.1"/>
    </source>
</evidence>
<proteinExistence type="predicted"/>
<dbReference type="AlphaFoldDB" id="A0ABD0P8F7"/>
<dbReference type="Proteomes" id="UP001529510">
    <property type="component" value="Unassembled WGS sequence"/>
</dbReference>
<keyword evidence="3" id="KW-1185">Reference proteome</keyword>
<evidence type="ECO:0000259" key="1">
    <source>
        <dbReference type="PROSITE" id="PS50853"/>
    </source>
</evidence>
<gene>
    <name evidence="2" type="ORF">M9458_034776</name>
</gene>
<dbReference type="InterPro" id="IPR013783">
    <property type="entry name" value="Ig-like_fold"/>
</dbReference>
<dbReference type="Gene3D" id="2.60.40.10">
    <property type="entry name" value="Immunoglobulins"/>
    <property type="match status" value="1"/>
</dbReference>
<feature type="domain" description="Fibronectin type-III" evidence="1">
    <location>
        <begin position="1"/>
        <end position="62"/>
    </location>
</feature>
<dbReference type="InterPro" id="IPR003961">
    <property type="entry name" value="FN3_dom"/>
</dbReference>
<sequence>VEDYILVVLSTQHRQTLTIDPAATSVVISDLQPSTEYKLSLTVSNGVHNITSPEVNCTTTDG</sequence>